<evidence type="ECO:0000313" key="4">
    <source>
        <dbReference type="Proteomes" id="UP000295707"/>
    </source>
</evidence>
<gene>
    <name evidence="3" type="ORF">DFR30_1507</name>
</gene>
<dbReference type="Pfam" id="PF08668">
    <property type="entry name" value="HDOD"/>
    <property type="match status" value="1"/>
</dbReference>
<proteinExistence type="predicted"/>
<name>A0A4R1HLZ0_9GAMM</name>
<dbReference type="EMBL" id="SMFX01000001">
    <property type="protein sequence ID" value="TCK18232.1"/>
    <property type="molecule type" value="Genomic_DNA"/>
</dbReference>
<sequence length="341" mass="37748">MWELLRNFFLPETAAKSGKSLTSPSGASVAPLPLNDPASNPGSNIIRSGYYSLILGVHSLTDVELNTFESETVKRVDKLINSRESRQQLVPRLPAVIPQIMSGLRDDNSSGSDLARLIGKDPSLVAEAIRMANSPYYRTVNSIKSLEQAILILGRNGVRQLVSKAAFKPLLHSRQGHFTNLASGWVWQQAEYCAFSAQCLAQRQPIDSFEAYLAGLVRDVGTIVVLKMMDRIENLDDAPRSSQFQQLFTRQSLKLSALIAQEWEFSENIIQAIDEQASESDPAQMPVMGSVLHTASLMAQLQVLITEGRIDSEKSQITCQAEGRLTDNCKKCFAELQRYTT</sequence>
<dbReference type="SUPFAM" id="SSF109604">
    <property type="entry name" value="HD-domain/PDEase-like"/>
    <property type="match status" value="1"/>
</dbReference>
<dbReference type="Gene3D" id="1.10.3210.10">
    <property type="entry name" value="Hypothetical protein af1432"/>
    <property type="match status" value="1"/>
</dbReference>
<evidence type="ECO:0000313" key="3">
    <source>
        <dbReference type="EMBL" id="TCK18232.1"/>
    </source>
</evidence>
<dbReference type="RefSeq" id="WP_132972053.1">
    <property type="nucleotide sequence ID" value="NZ_SMFX01000001.1"/>
</dbReference>
<dbReference type="InterPro" id="IPR052340">
    <property type="entry name" value="RNase_Y/CdgJ"/>
</dbReference>
<dbReference type="OrthoDB" id="8770724at2"/>
<evidence type="ECO:0000256" key="1">
    <source>
        <dbReference type="SAM" id="MobiDB-lite"/>
    </source>
</evidence>
<dbReference type="Proteomes" id="UP000295707">
    <property type="component" value="Unassembled WGS sequence"/>
</dbReference>
<comment type="caution">
    <text evidence="3">The sequence shown here is derived from an EMBL/GenBank/DDBJ whole genome shotgun (WGS) entry which is preliminary data.</text>
</comment>
<protein>
    <submittedName>
        <fullName evidence="3">HD-like signal output (HDOD) protein</fullName>
    </submittedName>
</protein>
<dbReference type="PANTHER" id="PTHR33525">
    <property type="match status" value="1"/>
</dbReference>
<dbReference type="PROSITE" id="PS51833">
    <property type="entry name" value="HDOD"/>
    <property type="match status" value="1"/>
</dbReference>
<organism evidence="3 4">
    <name type="scientific">Thiogranum longum</name>
    <dbReference type="NCBI Taxonomy" id="1537524"/>
    <lineage>
        <taxon>Bacteria</taxon>
        <taxon>Pseudomonadati</taxon>
        <taxon>Pseudomonadota</taxon>
        <taxon>Gammaproteobacteria</taxon>
        <taxon>Chromatiales</taxon>
        <taxon>Ectothiorhodospiraceae</taxon>
        <taxon>Thiogranum</taxon>
    </lineage>
</organism>
<evidence type="ECO:0000259" key="2">
    <source>
        <dbReference type="PROSITE" id="PS51833"/>
    </source>
</evidence>
<feature type="region of interest" description="Disordered" evidence="1">
    <location>
        <begin position="16"/>
        <end position="35"/>
    </location>
</feature>
<dbReference type="InterPro" id="IPR013976">
    <property type="entry name" value="HDOD"/>
</dbReference>
<keyword evidence="4" id="KW-1185">Reference proteome</keyword>
<dbReference type="AlphaFoldDB" id="A0A4R1HLZ0"/>
<dbReference type="PANTHER" id="PTHR33525:SF6">
    <property type="entry name" value="HDOD DOMAIN-CONTAINING PROTEIN"/>
    <property type="match status" value="1"/>
</dbReference>
<accession>A0A4R1HLZ0</accession>
<feature type="domain" description="HDOD" evidence="2">
    <location>
        <begin position="90"/>
        <end position="279"/>
    </location>
</feature>
<reference evidence="3 4" key="1">
    <citation type="submission" date="2019-03" db="EMBL/GenBank/DDBJ databases">
        <title>Genomic Encyclopedia of Type Strains, Phase IV (KMG-IV): sequencing the most valuable type-strain genomes for metagenomic binning, comparative biology and taxonomic classification.</title>
        <authorList>
            <person name="Goeker M."/>
        </authorList>
    </citation>
    <scope>NUCLEOTIDE SEQUENCE [LARGE SCALE GENOMIC DNA]</scope>
    <source>
        <strain evidence="3 4">DSM 19610</strain>
    </source>
</reference>